<dbReference type="Proteomes" id="UP000827889">
    <property type="component" value="Chromosome 1"/>
</dbReference>
<dbReference type="RefSeq" id="XP_048137086.1">
    <property type="nucleotide sequence ID" value="XM_048281129.1"/>
</dbReference>
<accession>A0ABM3HKG2</accession>
<proteinExistence type="predicted"/>
<gene>
    <name evidence="2" type="primary">LOC115738984</name>
</gene>
<evidence type="ECO:0000313" key="1">
    <source>
        <dbReference type="Proteomes" id="UP000827889"/>
    </source>
</evidence>
<dbReference type="PANTHER" id="PTHR35754">
    <property type="entry name" value="ATP SYNTHASE SUBUNIT B"/>
    <property type="match status" value="1"/>
</dbReference>
<dbReference type="GeneID" id="115738984"/>
<organism evidence="1 2">
    <name type="scientific">Rhodamnia argentea</name>
    <dbReference type="NCBI Taxonomy" id="178133"/>
    <lineage>
        <taxon>Eukaryota</taxon>
        <taxon>Viridiplantae</taxon>
        <taxon>Streptophyta</taxon>
        <taxon>Embryophyta</taxon>
        <taxon>Tracheophyta</taxon>
        <taxon>Spermatophyta</taxon>
        <taxon>Magnoliopsida</taxon>
        <taxon>eudicotyledons</taxon>
        <taxon>Gunneridae</taxon>
        <taxon>Pentapetalae</taxon>
        <taxon>rosids</taxon>
        <taxon>malvids</taxon>
        <taxon>Myrtales</taxon>
        <taxon>Myrtaceae</taxon>
        <taxon>Myrtoideae</taxon>
        <taxon>Myrteae</taxon>
        <taxon>Australasian group</taxon>
        <taxon>Rhodamnia</taxon>
    </lineage>
</organism>
<protein>
    <submittedName>
        <fullName evidence="2">Uncharacterized protein LOC115738984 isoform X1</fullName>
    </submittedName>
</protein>
<reference evidence="1" key="1">
    <citation type="submission" date="2025-05" db="UniProtKB">
        <authorList>
            <consortium name="RefSeq"/>
        </authorList>
    </citation>
    <scope>NUCLEOTIDE SEQUENCE [LARGE SCALE GENOMIC DNA]</scope>
</reference>
<reference evidence="2" key="2">
    <citation type="submission" date="2025-08" db="UniProtKB">
        <authorList>
            <consortium name="RefSeq"/>
        </authorList>
    </citation>
    <scope>IDENTIFICATION</scope>
    <source>
        <tissue evidence="2">Leaf</tissue>
    </source>
</reference>
<keyword evidence="1" id="KW-1185">Reference proteome</keyword>
<sequence length="428" mass="49352">MEELRKLERAQAALELMHRHGVSPSDPDSDRFLSNLLLLLIQPCGELDMDRKFNLINEYLPKILRTLIKEASHLLDWDDLMKLENKDSRYFQSKVNQKSNCSLQTEFHNGDVVGLNAMERANSTLEDFCRSYFMFHEMDVNRPQSFFKYLPVLSFTESYIYQYLRVIYEESLICSESLGQGKLFPSIIYSVGVELDNLNERVVQLSASGLPVLKAQSEERDRDLSSELVNAFKGDPFGPLKSLLEFRGLLNDRINEEFKSGEEFWALERKLCSALMHKEAVSVEDVMRAIHLKSFDYRALNLLLYELRGEKVNELHMEFLSISEYLVEISDDLFDYEDDVLDNSFNILRMFVKIYGASAAPTMLAKSITEAEQKYDRLLKALEPQLSAKYQKRCEEATAEGGRMGGPLLGKWSIPPVIVDEESYRSNM</sequence>
<name>A0ABM3HKG2_9MYRT</name>
<evidence type="ECO:0000313" key="2">
    <source>
        <dbReference type="RefSeq" id="XP_048137086.1"/>
    </source>
</evidence>
<dbReference type="PANTHER" id="PTHR35754:SF2">
    <property type="entry name" value="ATP SYNTHASE SUBUNIT B"/>
    <property type="match status" value="1"/>
</dbReference>